<dbReference type="InParanoid" id="A2G319"/>
<name>A2G319_TRIV3</name>
<dbReference type="VEuPathDB" id="TrichDB:TVAGG3_0669160"/>
<proteinExistence type="predicted"/>
<gene>
    <name evidence="2" type="ORF">TVAG_331680</name>
</gene>
<evidence type="ECO:0000256" key="1">
    <source>
        <dbReference type="SAM" id="SignalP"/>
    </source>
</evidence>
<sequence length="404" mass="46212">MQASVVLKLSLAITLLALAVLQNIIGGRQIISHSFVYKKENQEDEDVEITFDMTFPIIKRNVSIDLVSKAEKYMKLPTWSAGYINCTNSSSEVSCYEITRAYNSIKKYEELVKSGKTKGSVLLFTEKYEREDRMSMLYQGLSIAMATDRLVYVRKDLFPFDLPKSIQDLQNSTDIINGFELDTDYRFGCANISNAHPQLIIKNITWPQVMYTHEVVAPYLRNNFGFHAAYFLGNYLFGSEEKTLLNCINQFTDYGVEAKKFEDYSVLTPGGFQRYIGRCGATEKILMVTNSQSSIISNNVAEDYKVTDDNTFVCGLRKLVSSKHVIHTFGSRYGWWAMAMHGNKGGFVNSIDFLCINVNVSQSASLWHTYCPRNRDDIFRTNNRLYICGPNSMDVRLYIDYLLW</sequence>
<evidence type="ECO:0000313" key="2">
    <source>
        <dbReference type="EMBL" id="EAX88452.1"/>
    </source>
</evidence>
<dbReference type="OrthoDB" id="10263180at2759"/>
<dbReference type="RefSeq" id="XP_001301382.1">
    <property type="nucleotide sequence ID" value="XM_001301381.1"/>
</dbReference>
<reference evidence="2" key="2">
    <citation type="journal article" date="2007" name="Science">
        <title>Draft genome sequence of the sexually transmitted pathogen Trichomonas vaginalis.</title>
        <authorList>
            <person name="Carlton J.M."/>
            <person name="Hirt R.P."/>
            <person name="Silva J.C."/>
            <person name="Delcher A.L."/>
            <person name="Schatz M."/>
            <person name="Zhao Q."/>
            <person name="Wortman J.R."/>
            <person name="Bidwell S.L."/>
            <person name="Alsmark U.C.M."/>
            <person name="Besteiro S."/>
            <person name="Sicheritz-Ponten T."/>
            <person name="Noel C.J."/>
            <person name="Dacks J.B."/>
            <person name="Foster P.G."/>
            <person name="Simillion C."/>
            <person name="Van de Peer Y."/>
            <person name="Miranda-Saavedra D."/>
            <person name="Barton G.J."/>
            <person name="Westrop G.D."/>
            <person name="Mueller S."/>
            <person name="Dessi D."/>
            <person name="Fiori P.L."/>
            <person name="Ren Q."/>
            <person name="Paulsen I."/>
            <person name="Zhang H."/>
            <person name="Bastida-Corcuera F.D."/>
            <person name="Simoes-Barbosa A."/>
            <person name="Brown M.T."/>
            <person name="Hayes R.D."/>
            <person name="Mukherjee M."/>
            <person name="Okumura C.Y."/>
            <person name="Schneider R."/>
            <person name="Smith A.J."/>
            <person name="Vanacova S."/>
            <person name="Villalvazo M."/>
            <person name="Haas B.J."/>
            <person name="Pertea M."/>
            <person name="Feldblyum T.V."/>
            <person name="Utterback T.R."/>
            <person name="Shu C.L."/>
            <person name="Osoegawa K."/>
            <person name="de Jong P.J."/>
            <person name="Hrdy I."/>
            <person name="Horvathova L."/>
            <person name="Zubacova Z."/>
            <person name="Dolezal P."/>
            <person name="Malik S.B."/>
            <person name="Logsdon J.M. Jr."/>
            <person name="Henze K."/>
            <person name="Gupta A."/>
            <person name="Wang C.C."/>
            <person name="Dunne R.L."/>
            <person name="Upcroft J.A."/>
            <person name="Upcroft P."/>
            <person name="White O."/>
            <person name="Salzberg S.L."/>
            <person name="Tang P."/>
            <person name="Chiu C.-H."/>
            <person name="Lee Y.-S."/>
            <person name="Embley T.M."/>
            <person name="Coombs G.H."/>
            <person name="Mottram J.C."/>
            <person name="Tachezy J."/>
            <person name="Fraser-Liggett C.M."/>
            <person name="Johnson P.J."/>
        </authorList>
    </citation>
    <scope>NUCLEOTIDE SEQUENCE [LARGE SCALE GENOMIC DNA]</scope>
    <source>
        <strain evidence="2">G3</strain>
    </source>
</reference>
<evidence type="ECO:0000313" key="3">
    <source>
        <dbReference type="Proteomes" id="UP000001542"/>
    </source>
</evidence>
<feature type="signal peptide" evidence="1">
    <location>
        <begin position="1"/>
        <end position="27"/>
    </location>
</feature>
<organism evidence="2 3">
    <name type="scientific">Trichomonas vaginalis (strain ATCC PRA-98 / G3)</name>
    <dbReference type="NCBI Taxonomy" id="412133"/>
    <lineage>
        <taxon>Eukaryota</taxon>
        <taxon>Metamonada</taxon>
        <taxon>Parabasalia</taxon>
        <taxon>Trichomonadida</taxon>
        <taxon>Trichomonadidae</taxon>
        <taxon>Trichomonas</taxon>
    </lineage>
</organism>
<dbReference type="Proteomes" id="UP000001542">
    <property type="component" value="Unassembled WGS sequence"/>
</dbReference>
<dbReference type="KEGG" id="tva:4746112"/>
<keyword evidence="3" id="KW-1185">Reference proteome</keyword>
<reference evidence="2" key="1">
    <citation type="submission" date="2006-10" db="EMBL/GenBank/DDBJ databases">
        <authorList>
            <person name="Amadeo P."/>
            <person name="Zhao Q."/>
            <person name="Wortman J."/>
            <person name="Fraser-Liggett C."/>
            <person name="Carlton J."/>
        </authorList>
    </citation>
    <scope>NUCLEOTIDE SEQUENCE</scope>
    <source>
        <strain evidence="2">G3</strain>
    </source>
</reference>
<protein>
    <submittedName>
        <fullName evidence="2">Uncharacterized protein</fullName>
    </submittedName>
</protein>
<dbReference type="VEuPathDB" id="TrichDB:TVAG_331680"/>
<accession>A2G319</accession>
<dbReference type="EMBL" id="DS114308">
    <property type="protein sequence ID" value="EAX88452.1"/>
    <property type="molecule type" value="Genomic_DNA"/>
</dbReference>
<dbReference type="AlphaFoldDB" id="A2G319"/>
<feature type="chain" id="PRO_5002643929" evidence="1">
    <location>
        <begin position="28"/>
        <end position="404"/>
    </location>
</feature>
<keyword evidence="1" id="KW-0732">Signal</keyword>